<organism evidence="1 2">
    <name type="scientific">Microdochium trichocladiopsis</name>
    <dbReference type="NCBI Taxonomy" id="1682393"/>
    <lineage>
        <taxon>Eukaryota</taxon>
        <taxon>Fungi</taxon>
        <taxon>Dikarya</taxon>
        <taxon>Ascomycota</taxon>
        <taxon>Pezizomycotina</taxon>
        <taxon>Sordariomycetes</taxon>
        <taxon>Xylariomycetidae</taxon>
        <taxon>Xylariales</taxon>
        <taxon>Microdochiaceae</taxon>
        <taxon>Microdochium</taxon>
    </lineage>
</organism>
<keyword evidence="2" id="KW-1185">Reference proteome</keyword>
<comment type="caution">
    <text evidence="1">The sequence shown here is derived from an EMBL/GenBank/DDBJ whole genome shotgun (WGS) entry which is preliminary data.</text>
</comment>
<proteinExistence type="predicted"/>
<accession>A0A9P8YI64</accession>
<protein>
    <submittedName>
        <fullName evidence="1">Uncharacterized protein</fullName>
    </submittedName>
</protein>
<evidence type="ECO:0000313" key="1">
    <source>
        <dbReference type="EMBL" id="KAH7040956.1"/>
    </source>
</evidence>
<dbReference type="GeneID" id="70181965"/>
<reference evidence="1" key="1">
    <citation type="journal article" date="2021" name="Nat. Commun.">
        <title>Genetic determinants of endophytism in the Arabidopsis root mycobiome.</title>
        <authorList>
            <person name="Mesny F."/>
            <person name="Miyauchi S."/>
            <person name="Thiergart T."/>
            <person name="Pickel B."/>
            <person name="Atanasova L."/>
            <person name="Karlsson M."/>
            <person name="Huettel B."/>
            <person name="Barry K.W."/>
            <person name="Haridas S."/>
            <person name="Chen C."/>
            <person name="Bauer D."/>
            <person name="Andreopoulos W."/>
            <person name="Pangilinan J."/>
            <person name="LaButti K."/>
            <person name="Riley R."/>
            <person name="Lipzen A."/>
            <person name="Clum A."/>
            <person name="Drula E."/>
            <person name="Henrissat B."/>
            <person name="Kohler A."/>
            <person name="Grigoriev I.V."/>
            <person name="Martin F.M."/>
            <person name="Hacquard S."/>
        </authorList>
    </citation>
    <scope>NUCLEOTIDE SEQUENCE</scope>
    <source>
        <strain evidence="1">MPI-CAGE-CH-0230</strain>
    </source>
</reference>
<dbReference type="AlphaFoldDB" id="A0A9P8YI64"/>
<gene>
    <name evidence="1" type="ORF">B0I36DRAFT_311828</name>
</gene>
<sequence length="160" mass="17694">MDCKGSCSLALVARAVCSEVAEHARRWLAEGSPDRHRNGMCPILRFKLGNRLIIGHCSSIALYRMTRQARPGRIVPCSHASKRRPRLNVHTSIDSRGYGGCQRGGCCCMMSSGERRLRVAVMEPKKCVCAPPEILGRLQSGSWGRHQRASRMNKAGYLTA</sequence>
<dbReference type="EMBL" id="JAGTJQ010000001">
    <property type="protein sequence ID" value="KAH7040956.1"/>
    <property type="molecule type" value="Genomic_DNA"/>
</dbReference>
<dbReference type="Proteomes" id="UP000756346">
    <property type="component" value="Unassembled WGS sequence"/>
</dbReference>
<name>A0A9P8YI64_9PEZI</name>
<evidence type="ECO:0000313" key="2">
    <source>
        <dbReference type="Proteomes" id="UP000756346"/>
    </source>
</evidence>
<dbReference type="RefSeq" id="XP_046019011.1">
    <property type="nucleotide sequence ID" value="XM_046152419.1"/>
</dbReference>